<keyword evidence="3" id="KW-1185">Reference proteome</keyword>
<dbReference type="Proteomes" id="UP000316639">
    <property type="component" value="Unassembled WGS sequence"/>
</dbReference>
<dbReference type="RefSeq" id="WP_146358404.1">
    <property type="nucleotide sequence ID" value="NZ_VOBR01000029.1"/>
</dbReference>
<evidence type="ECO:0000313" key="3">
    <source>
        <dbReference type="Proteomes" id="UP000316639"/>
    </source>
</evidence>
<dbReference type="SUPFAM" id="SSF53474">
    <property type="entry name" value="alpha/beta-Hydrolases"/>
    <property type="match status" value="1"/>
</dbReference>
<dbReference type="InterPro" id="IPR029058">
    <property type="entry name" value="AB_hydrolase_fold"/>
</dbReference>
<protein>
    <recommendedName>
        <fullName evidence="1">DUF1023 domain-containing protein</fullName>
    </recommendedName>
</protein>
<dbReference type="InterPro" id="IPR010427">
    <property type="entry name" value="DUF1023"/>
</dbReference>
<evidence type="ECO:0000259" key="1">
    <source>
        <dbReference type="Pfam" id="PF06259"/>
    </source>
</evidence>
<accession>A0A563EJ58</accession>
<dbReference type="Gene3D" id="3.40.50.1820">
    <property type="entry name" value="alpha/beta hydrolase"/>
    <property type="match status" value="1"/>
</dbReference>
<feature type="domain" description="DUF1023" evidence="1">
    <location>
        <begin position="207"/>
        <end position="251"/>
    </location>
</feature>
<evidence type="ECO:0000313" key="2">
    <source>
        <dbReference type="EMBL" id="TWP46895.1"/>
    </source>
</evidence>
<organism evidence="2 3">
    <name type="scientific">Lentzea tibetensis</name>
    <dbReference type="NCBI Taxonomy" id="2591470"/>
    <lineage>
        <taxon>Bacteria</taxon>
        <taxon>Bacillati</taxon>
        <taxon>Actinomycetota</taxon>
        <taxon>Actinomycetes</taxon>
        <taxon>Pseudonocardiales</taxon>
        <taxon>Pseudonocardiaceae</taxon>
        <taxon>Lentzea</taxon>
    </lineage>
</organism>
<sequence length="394" mass="42353">MSKEKVPGHDVHYHLLSYDENGTERGGDSRGVLALAASEQPTDVFVFSHGWNGDIPAAREQYGRWIATMADCVEERRRVRALPGGFRSLLVGLHWPSKAWGNEDADASVFGDSPEAWRAIGTIVHSALDELAPATLPPDVRLALEELDRLVADDSAEGDREPFDAERLYQGGRLDDDLRQAGLFTPLRVLTFWKMKKRARTFGETGAAAFVRDLQRSVPGARIHLMGHSFGAIVASAAAAGATRPVASLSLIQGAMSLWSFCSAIPAKPGTAGLFRPVLANRKVTGPIVVSTSVHDRAVGTFYPLAAWSGRQLDYDPDGPPRYGGIGVHGVHGPDVGAVHHGDVRQVHDLAPGRVHNVDARSVVSTSDGIAGAHNDICHAELGRLVWRAVTSGR</sequence>
<gene>
    <name evidence="2" type="ORF">FKR81_34385</name>
</gene>
<reference evidence="2 3" key="1">
    <citation type="submission" date="2019-07" db="EMBL/GenBank/DDBJ databases">
        <title>Lentzea xizangensis sp. nov., isolated from Qinghai-Tibetan Plateau Soils.</title>
        <authorList>
            <person name="Huang J."/>
        </authorList>
    </citation>
    <scope>NUCLEOTIDE SEQUENCE [LARGE SCALE GENOMIC DNA]</scope>
    <source>
        <strain evidence="2 3">FXJ1.1311</strain>
    </source>
</reference>
<proteinExistence type="predicted"/>
<comment type="caution">
    <text evidence="2">The sequence shown here is derived from an EMBL/GenBank/DDBJ whole genome shotgun (WGS) entry which is preliminary data.</text>
</comment>
<dbReference type="EMBL" id="VOBR01000029">
    <property type="protein sequence ID" value="TWP46895.1"/>
    <property type="molecule type" value="Genomic_DNA"/>
</dbReference>
<dbReference type="OrthoDB" id="280053at2"/>
<dbReference type="AlphaFoldDB" id="A0A563EJ58"/>
<name>A0A563EJ58_9PSEU</name>
<dbReference type="Pfam" id="PF06259">
    <property type="entry name" value="Abhydrolase_8"/>
    <property type="match status" value="1"/>
</dbReference>